<evidence type="ECO:0000256" key="1">
    <source>
        <dbReference type="SAM" id="MobiDB-lite"/>
    </source>
</evidence>
<accession>A0A0D2NFW0</accession>
<feature type="compositionally biased region" description="Gly residues" evidence="1">
    <location>
        <begin position="109"/>
        <end position="129"/>
    </location>
</feature>
<name>A0A0D2NFW0_9CHLO</name>
<dbReference type="AlphaFoldDB" id="A0A0D2NFW0"/>
<keyword evidence="3" id="KW-1185">Reference proteome</keyword>
<protein>
    <submittedName>
        <fullName evidence="2">Uncharacterized protein</fullName>
    </submittedName>
</protein>
<dbReference type="Proteomes" id="UP000054498">
    <property type="component" value="Unassembled WGS sequence"/>
</dbReference>
<gene>
    <name evidence="2" type="ORF">MNEG_3974</name>
</gene>
<feature type="region of interest" description="Disordered" evidence="1">
    <location>
        <begin position="209"/>
        <end position="247"/>
    </location>
</feature>
<dbReference type="GeneID" id="25736852"/>
<feature type="region of interest" description="Disordered" evidence="1">
    <location>
        <begin position="104"/>
        <end position="133"/>
    </location>
</feature>
<dbReference type="EMBL" id="KK100748">
    <property type="protein sequence ID" value="KIZ03986.1"/>
    <property type="molecule type" value="Genomic_DNA"/>
</dbReference>
<organism evidence="2 3">
    <name type="scientific">Monoraphidium neglectum</name>
    <dbReference type="NCBI Taxonomy" id="145388"/>
    <lineage>
        <taxon>Eukaryota</taxon>
        <taxon>Viridiplantae</taxon>
        <taxon>Chlorophyta</taxon>
        <taxon>core chlorophytes</taxon>
        <taxon>Chlorophyceae</taxon>
        <taxon>CS clade</taxon>
        <taxon>Sphaeropleales</taxon>
        <taxon>Selenastraceae</taxon>
        <taxon>Monoraphidium</taxon>
    </lineage>
</organism>
<sequence>MEPAIVAAWQALKLKQPDKALAAGAAEPASVTALAHGRAVPLPAHAAKWIAAGGLMQLHAAALRDVRGLLAANAGPVLAGRSVDFGIQQVSAFEDSDADFDLEGDQVLAGGGGHGGHADGGGDAGGGQGPNETGQQELLQVVCGAGGGRGRARGGRLRCRTLTITNMGRQPVLIINVTAVPHSRWLGLLDDYGLAVPPATLQERLRAFPPPAQGSEVSSAPAASGRGPDSSPNVVGGRGGGGAGGAEMIQGSDEVAVELRQGEVYQVTVVLQPELRPGMGRDDLGLISQLVLVTLVSPVTSPADPAMAAPSGGAAAAVLGRRATALLVRREAELRTLLRATAPPFVPASLRWLLMSDSAQVMTPHDKLQLPIPEAKRAAITGLPPAPPEHLPGRACAAAARRLAEARAAASLPLLTQGPVGAQDWVCKVARLLLLEERAAEQAVCEFDRFNVEIETVGGLGESVSMHTALIPL</sequence>
<evidence type="ECO:0000313" key="2">
    <source>
        <dbReference type="EMBL" id="KIZ03986.1"/>
    </source>
</evidence>
<reference evidence="2 3" key="1">
    <citation type="journal article" date="2013" name="BMC Genomics">
        <title>Reconstruction of the lipid metabolism for the microalga Monoraphidium neglectum from its genome sequence reveals characteristics suitable for biofuel production.</title>
        <authorList>
            <person name="Bogen C."/>
            <person name="Al-Dilaimi A."/>
            <person name="Albersmeier A."/>
            <person name="Wichmann J."/>
            <person name="Grundmann M."/>
            <person name="Rupp O."/>
            <person name="Lauersen K.J."/>
            <person name="Blifernez-Klassen O."/>
            <person name="Kalinowski J."/>
            <person name="Goesmann A."/>
            <person name="Mussgnug J.H."/>
            <person name="Kruse O."/>
        </authorList>
    </citation>
    <scope>NUCLEOTIDE SEQUENCE [LARGE SCALE GENOMIC DNA]</scope>
    <source>
        <strain evidence="2 3">SAG 48.87</strain>
    </source>
</reference>
<dbReference type="STRING" id="145388.A0A0D2NFW0"/>
<dbReference type="KEGG" id="mng:MNEG_3974"/>
<proteinExistence type="predicted"/>
<feature type="compositionally biased region" description="Gly residues" evidence="1">
    <location>
        <begin position="236"/>
        <end position="245"/>
    </location>
</feature>
<evidence type="ECO:0000313" key="3">
    <source>
        <dbReference type="Proteomes" id="UP000054498"/>
    </source>
</evidence>
<dbReference type="RefSeq" id="XP_013903005.1">
    <property type="nucleotide sequence ID" value="XM_014047551.1"/>
</dbReference>